<dbReference type="InterPro" id="IPR002797">
    <property type="entry name" value="Polysacc_synth"/>
</dbReference>
<evidence type="ECO:0000256" key="1">
    <source>
        <dbReference type="ARBA" id="ARBA00004651"/>
    </source>
</evidence>
<feature type="transmembrane region" description="Helical" evidence="7">
    <location>
        <begin position="82"/>
        <end position="105"/>
    </location>
</feature>
<dbReference type="PANTHER" id="PTHR30250">
    <property type="entry name" value="PST FAMILY PREDICTED COLANIC ACID TRANSPORTER"/>
    <property type="match status" value="1"/>
</dbReference>
<feature type="transmembrane region" description="Helical" evidence="7">
    <location>
        <begin position="7"/>
        <end position="27"/>
    </location>
</feature>
<comment type="subcellular location">
    <subcellularLocation>
        <location evidence="1">Cell membrane</location>
        <topology evidence="1">Multi-pass membrane protein</topology>
    </subcellularLocation>
</comment>
<feature type="transmembrane region" description="Helical" evidence="7">
    <location>
        <begin position="165"/>
        <end position="185"/>
    </location>
</feature>
<keyword evidence="6 7" id="KW-0472">Membrane</keyword>
<accession>A0ABQ2EUG2</accession>
<feature type="transmembrane region" description="Helical" evidence="7">
    <location>
        <begin position="39"/>
        <end position="61"/>
    </location>
</feature>
<evidence type="ECO:0000256" key="7">
    <source>
        <dbReference type="SAM" id="Phobius"/>
    </source>
</evidence>
<feature type="transmembrane region" description="Helical" evidence="7">
    <location>
        <begin position="352"/>
        <end position="372"/>
    </location>
</feature>
<dbReference type="RefSeq" id="WP_189007181.1">
    <property type="nucleotide sequence ID" value="NZ_BMPP01000006.1"/>
</dbReference>
<proteinExistence type="inferred from homology"/>
<keyword evidence="5 7" id="KW-1133">Transmembrane helix</keyword>
<dbReference type="Proteomes" id="UP000647587">
    <property type="component" value="Unassembled WGS sequence"/>
</dbReference>
<dbReference type="EMBL" id="BMPP01000006">
    <property type="protein sequence ID" value="GGK25302.1"/>
    <property type="molecule type" value="Genomic_DNA"/>
</dbReference>
<feature type="transmembrane region" description="Helical" evidence="7">
    <location>
        <begin position="284"/>
        <end position="303"/>
    </location>
</feature>
<comment type="caution">
    <text evidence="8">The sequence shown here is derived from an EMBL/GenBank/DDBJ whole genome shotgun (WGS) entry which is preliminary data.</text>
</comment>
<sequence length="426" mass="46968">MIRNLVALYGVQIATFLLPLLTLPLLARNLGPTALGELAALQSLFATLGFLLEYGFNYSAARQVAIHREDRSRLTVILSDVLGAKVLLSLVFFTVSLGIYLFVPVFRAQGLLFWLGFLGGLAQGFNLFWFYQGIEKLSWSASVDVALKVGYTALVLILVRSPQDVVLVIGLQGLSSFLSLMINGVRARQFVDGVRWSLAGSLTALREGRSLFFFRAVTLFYTSANSAMLRLFAPAATVAQYSNAERLTNVGFSAFGPLMQVFYPRLSYQVHHNFTEAQRFFRRFLLIILMLSVSAAAVGYLLAPLAVNLLFGDQFAATVPLFRILLLNIPLMALSNLFGLQWMVPNGMQKPFNLIVTLAAMLNILSVLFIVPRYQAQGMAWGVVGCELVVTGLMIGSVLRSDSTPFGVPRSKRVKKSLDSTVQRKL</sequence>
<dbReference type="InterPro" id="IPR050833">
    <property type="entry name" value="Poly_Biosynth_Transport"/>
</dbReference>
<evidence type="ECO:0000256" key="4">
    <source>
        <dbReference type="ARBA" id="ARBA00022692"/>
    </source>
</evidence>
<feature type="transmembrane region" description="Helical" evidence="7">
    <location>
        <begin position="378"/>
        <end position="399"/>
    </location>
</feature>
<evidence type="ECO:0000256" key="2">
    <source>
        <dbReference type="ARBA" id="ARBA00007430"/>
    </source>
</evidence>
<evidence type="ECO:0000256" key="5">
    <source>
        <dbReference type="ARBA" id="ARBA00022989"/>
    </source>
</evidence>
<evidence type="ECO:0000256" key="6">
    <source>
        <dbReference type="ARBA" id="ARBA00023136"/>
    </source>
</evidence>
<dbReference type="Pfam" id="PF01943">
    <property type="entry name" value="Polysacc_synt"/>
    <property type="match status" value="1"/>
</dbReference>
<organism evidence="8 9">
    <name type="scientific">Deinococcus malanensis</name>
    <dbReference type="NCBI Taxonomy" id="1706855"/>
    <lineage>
        <taxon>Bacteria</taxon>
        <taxon>Thermotogati</taxon>
        <taxon>Deinococcota</taxon>
        <taxon>Deinococci</taxon>
        <taxon>Deinococcales</taxon>
        <taxon>Deinococcaceae</taxon>
        <taxon>Deinococcus</taxon>
    </lineage>
</organism>
<evidence type="ECO:0000313" key="8">
    <source>
        <dbReference type="EMBL" id="GGK25302.1"/>
    </source>
</evidence>
<reference evidence="9" key="1">
    <citation type="journal article" date="2019" name="Int. J. Syst. Evol. Microbiol.">
        <title>The Global Catalogue of Microorganisms (GCM) 10K type strain sequencing project: providing services to taxonomists for standard genome sequencing and annotation.</title>
        <authorList>
            <consortium name="The Broad Institute Genomics Platform"/>
            <consortium name="The Broad Institute Genome Sequencing Center for Infectious Disease"/>
            <person name="Wu L."/>
            <person name="Ma J."/>
        </authorList>
    </citation>
    <scope>NUCLEOTIDE SEQUENCE [LARGE SCALE GENOMIC DNA]</scope>
    <source>
        <strain evidence="9">JCM 30331</strain>
    </source>
</reference>
<dbReference type="PANTHER" id="PTHR30250:SF10">
    <property type="entry name" value="LIPOPOLYSACCHARIDE BIOSYNTHESIS PROTEIN WZXC"/>
    <property type="match status" value="1"/>
</dbReference>
<name>A0ABQ2EUG2_9DEIO</name>
<protein>
    <submittedName>
        <fullName evidence="8">O-antigen transporter</fullName>
    </submittedName>
</protein>
<evidence type="ECO:0000256" key="3">
    <source>
        <dbReference type="ARBA" id="ARBA00022475"/>
    </source>
</evidence>
<keyword evidence="9" id="KW-1185">Reference proteome</keyword>
<feature type="transmembrane region" description="Helical" evidence="7">
    <location>
        <begin position="137"/>
        <end position="159"/>
    </location>
</feature>
<keyword evidence="4 7" id="KW-0812">Transmembrane</keyword>
<feature type="transmembrane region" description="Helical" evidence="7">
    <location>
        <begin position="111"/>
        <end position="130"/>
    </location>
</feature>
<evidence type="ECO:0000313" key="9">
    <source>
        <dbReference type="Proteomes" id="UP000647587"/>
    </source>
</evidence>
<gene>
    <name evidence="8" type="primary">rfbX</name>
    <name evidence="8" type="ORF">GCM10008955_18730</name>
</gene>
<feature type="transmembrane region" description="Helical" evidence="7">
    <location>
        <begin position="315"/>
        <end position="340"/>
    </location>
</feature>
<keyword evidence="3" id="KW-1003">Cell membrane</keyword>
<comment type="similarity">
    <text evidence="2">Belongs to the polysaccharide synthase family.</text>
</comment>